<accession>A0A3M6U8D4</accession>
<dbReference type="EMBL" id="RCHS01002051">
    <property type="protein sequence ID" value="RMX49784.1"/>
    <property type="molecule type" value="Genomic_DNA"/>
</dbReference>
<name>A0A3M6U8D4_POCDA</name>
<feature type="region of interest" description="Disordered" evidence="1">
    <location>
        <begin position="1"/>
        <end position="41"/>
    </location>
</feature>
<gene>
    <name evidence="2" type="ORF">pdam_00009115</name>
</gene>
<proteinExistence type="predicted"/>
<comment type="caution">
    <text evidence="2">The sequence shown here is derived from an EMBL/GenBank/DDBJ whole genome shotgun (WGS) entry which is preliminary data.</text>
</comment>
<evidence type="ECO:0000256" key="1">
    <source>
        <dbReference type="SAM" id="MobiDB-lite"/>
    </source>
</evidence>
<dbReference type="Proteomes" id="UP000275408">
    <property type="component" value="Unassembled WGS sequence"/>
</dbReference>
<keyword evidence="3" id="KW-1185">Reference proteome</keyword>
<sequence>MESPMMLLTPESSANIGRDMEGKGESPEASPPMEVGRRRGSNCRLPSLATLLHVTYEAQCA</sequence>
<organism evidence="2 3">
    <name type="scientific">Pocillopora damicornis</name>
    <name type="common">Cauliflower coral</name>
    <name type="synonym">Millepora damicornis</name>
    <dbReference type="NCBI Taxonomy" id="46731"/>
    <lineage>
        <taxon>Eukaryota</taxon>
        <taxon>Metazoa</taxon>
        <taxon>Cnidaria</taxon>
        <taxon>Anthozoa</taxon>
        <taxon>Hexacorallia</taxon>
        <taxon>Scleractinia</taxon>
        <taxon>Astrocoeniina</taxon>
        <taxon>Pocilloporidae</taxon>
        <taxon>Pocillopora</taxon>
    </lineage>
</organism>
<reference evidence="2 3" key="1">
    <citation type="journal article" date="2018" name="Sci. Rep.">
        <title>Comparative analysis of the Pocillopora damicornis genome highlights role of immune system in coral evolution.</title>
        <authorList>
            <person name="Cunning R."/>
            <person name="Bay R.A."/>
            <person name="Gillette P."/>
            <person name="Baker A.C."/>
            <person name="Traylor-Knowles N."/>
        </authorList>
    </citation>
    <scope>NUCLEOTIDE SEQUENCE [LARGE SCALE GENOMIC DNA]</scope>
    <source>
        <strain evidence="2">RSMAS</strain>
        <tissue evidence="2">Whole animal</tissue>
    </source>
</reference>
<dbReference type="AlphaFoldDB" id="A0A3M6U8D4"/>
<evidence type="ECO:0000313" key="2">
    <source>
        <dbReference type="EMBL" id="RMX49784.1"/>
    </source>
</evidence>
<dbReference type="OrthoDB" id="1661883at2759"/>
<protein>
    <submittedName>
        <fullName evidence="2">Uncharacterized protein</fullName>
    </submittedName>
</protein>
<evidence type="ECO:0000313" key="3">
    <source>
        <dbReference type="Proteomes" id="UP000275408"/>
    </source>
</evidence>